<protein>
    <submittedName>
        <fullName evidence="4">Glycosyl transferase</fullName>
        <ecNumber evidence="4">2.4.1.-</ecNumber>
    </submittedName>
</protein>
<dbReference type="EMBL" id="CZAB01000078">
    <property type="protein sequence ID" value="CUQ04806.1"/>
    <property type="molecule type" value="Genomic_DNA"/>
</dbReference>
<gene>
    <name evidence="4" type="ORF">ERS852480_04721</name>
</gene>
<keyword evidence="1 4" id="KW-0328">Glycosyltransferase</keyword>
<proteinExistence type="predicted"/>
<dbReference type="EC" id="2.4.1.-" evidence="4"/>
<dbReference type="PANTHER" id="PTHR22916">
    <property type="entry name" value="GLYCOSYLTRANSFERASE"/>
    <property type="match status" value="1"/>
</dbReference>
<evidence type="ECO:0000313" key="5">
    <source>
        <dbReference type="Proteomes" id="UP000095512"/>
    </source>
</evidence>
<feature type="domain" description="Glycosyltransferase 2-like" evidence="3">
    <location>
        <begin position="15"/>
        <end position="144"/>
    </location>
</feature>
<dbReference type="InterPro" id="IPR001173">
    <property type="entry name" value="Glyco_trans_2-like"/>
</dbReference>
<accession>A0A174T6V7</accession>
<sequence length="344" mass="40657">MENKVLYGEKEPTFSVIIPIYNVAKYLKYCLDSIQTQSFSDFEAILVDDGSTDECPIICDQIAKGDSRFVVIHQNNQGLLMARRNGLQIARGKYIVHVDSDDVCSENLLITLYRTIIKEEADLIIYNFELIDEDNRLIEEKTPAFGNGKQSIHIEDKEIIIKKMLSTTEINTIWIKCAKRSIVDISTDYSQYRRLMMGEDVLQSMPLIENAEKIIYIPDSLYKYRYNRNGMSRIIKKSYIFDFLNVRRRIYDLIKKCSMSQEVEDLLYKNYSHYLVNYLLKESLVCQTRDEYRELKQEIASLLLPVDISNYLERTTERFVWILCRHNFFYTIRLIAKVYFNRRS</sequence>
<organism evidence="4 5">
    <name type="scientific">Enterocloster clostridioformis</name>
    <dbReference type="NCBI Taxonomy" id="1531"/>
    <lineage>
        <taxon>Bacteria</taxon>
        <taxon>Bacillati</taxon>
        <taxon>Bacillota</taxon>
        <taxon>Clostridia</taxon>
        <taxon>Lachnospirales</taxon>
        <taxon>Lachnospiraceae</taxon>
        <taxon>Enterocloster</taxon>
    </lineage>
</organism>
<dbReference type="AlphaFoldDB" id="A0A174T6V7"/>
<dbReference type="CDD" id="cd00761">
    <property type="entry name" value="Glyco_tranf_GTA_type"/>
    <property type="match status" value="1"/>
</dbReference>
<reference evidence="4 5" key="1">
    <citation type="submission" date="2015-09" db="EMBL/GenBank/DDBJ databases">
        <authorList>
            <consortium name="Pathogen Informatics"/>
        </authorList>
    </citation>
    <scope>NUCLEOTIDE SEQUENCE [LARGE SCALE GENOMIC DNA]</scope>
    <source>
        <strain evidence="4 5">2789STDY5834865</strain>
    </source>
</reference>
<evidence type="ECO:0000313" key="4">
    <source>
        <dbReference type="EMBL" id="CUQ04806.1"/>
    </source>
</evidence>
<dbReference type="RefSeq" id="WP_057572910.1">
    <property type="nucleotide sequence ID" value="NZ_CZAB01000078.1"/>
</dbReference>
<keyword evidence="2 4" id="KW-0808">Transferase</keyword>
<dbReference type="GO" id="GO:0016757">
    <property type="term" value="F:glycosyltransferase activity"/>
    <property type="evidence" value="ECO:0007669"/>
    <property type="project" value="UniProtKB-KW"/>
</dbReference>
<dbReference type="Pfam" id="PF00535">
    <property type="entry name" value="Glycos_transf_2"/>
    <property type="match status" value="1"/>
</dbReference>
<evidence type="ECO:0000256" key="2">
    <source>
        <dbReference type="ARBA" id="ARBA00022679"/>
    </source>
</evidence>
<dbReference type="InterPro" id="IPR029044">
    <property type="entry name" value="Nucleotide-diphossugar_trans"/>
</dbReference>
<dbReference type="PANTHER" id="PTHR22916:SF51">
    <property type="entry name" value="GLYCOSYLTRANSFERASE EPSH-RELATED"/>
    <property type="match status" value="1"/>
</dbReference>
<evidence type="ECO:0000256" key="1">
    <source>
        <dbReference type="ARBA" id="ARBA00022676"/>
    </source>
</evidence>
<evidence type="ECO:0000259" key="3">
    <source>
        <dbReference type="Pfam" id="PF00535"/>
    </source>
</evidence>
<name>A0A174T6V7_9FIRM</name>
<dbReference type="Gene3D" id="3.90.550.10">
    <property type="entry name" value="Spore Coat Polysaccharide Biosynthesis Protein SpsA, Chain A"/>
    <property type="match status" value="1"/>
</dbReference>
<dbReference type="Proteomes" id="UP000095512">
    <property type="component" value="Unassembled WGS sequence"/>
</dbReference>
<dbReference type="SUPFAM" id="SSF53448">
    <property type="entry name" value="Nucleotide-diphospho-sugar transferases"/>
    <property type="match status" value="1"/>
</dbReference>